<dbReference type="Proteomes" id="UP000002051">
    <property type="component" value="Chromosome 6"/>
</dbReference>
<dbReference type="FunFam" id="1.10.10.60:FF:000060">
    <property type="entry name" value="MYB transcription factor"/>
    <property type="match status" value="1"/>
</dbReference>
<dbReference type="InterPro" id="IPR017930">
    <property type="entry name" value="Myb_dom"/>
</dbReference>
<evidence type="ECO:0000259" key="7">
    <source>
        <dbReference type="PROSITE" id="PS50090"/>
    </source>
</evidence>
<keyword evidence="12" id="KW-1185">Reference proteome</keyword>
<dbReference type="SMR" id="A0A072UI90"/>
<comment type="subcellular location">
    <subcellularLocation>
        <location evidence="1">Nucleus</location>
    </subcellularLocation>
</comment>
<dbReference type="GO" id="GO:0005634">
    <property type="term" value="C:nucleus"/>
    <property type="evidence" value="ECO:0000318"/>
    <property type="project" value="GO_Central"/>
</dbReference>
<keyword evidence="5" id="KW-0804">Transcription</keyword>
<feature type="domain" description="Myb-like" evidence="7">
    <location>
        <begin position="99"/>
        <end position="145"/>
    </location>
</feature>
<dbReference type="EMBL" id="CM001222">
    <property type="protein sequence ID" value="KEH25535.1"/>
    <property type="molecule type" value="Genomic_DNA"/>
</dbReference>
<evidence type="ECO:0000313" key="10">
    <source>
        <dbReference type="EMBL" id="RHN50730.1"/>
    </source>
</evidence>
<evidence type="ECO:0000313" key="12">
    <source>
        <dbReference type="Proteomes" id="UP000002051"/>
    </source>
</evidence>
<dbReference type="SMART" id="SM00717">
    <property type="entry name" value="SANT"/>
    <property type="match status" value="2"/>
</dbReference>
<evidence type="ECO:0000256" key="5">
    <source>
        <dbReference type="ARBA" id="ARBA00023163"/>
    </source>
</evidence>
<dbReference type="PROSITE" id="PS50090">
    <property type="entry name" value="MYB_LIKE"/>
    <property type="match status" value="2"/>
</dbReference>
<dbReference type="Gene3D" id="1.10.10.60">
    <property type="entry name" value="Homeodomain-like"/>
    <property type="match status" value="2"/>
</dbReference>
<dbReference type="CDD" id="cd00167">
    <property type="entry name" value="SANT"/>
    <property type="match status" value="2"/>
</dbReference>
<dbReference type="EMBL" id="PSQE01000006">
    <property type="protein sequence ID" value="RHN50730.1"/>
    <property type="molecule type" value="Genomic_DNA"/>
</dbReference>
<organism evidence="9 12">
    <name type="scientific">Medicago truncatula</name>
    <name type="common">Barrel medic</name>
    <name type="synonym">Medicago tribuloides</name>
    <dbReference type="NCBI Taxonomy" id="3880"/>
    <lineage>
        <taxon>Eukaryota</taxon>
        <taxon>Viridiplantae</taxon>
        <taxon>Streptophyta</taxon>
        <taxon>Embryophyta</taxon>
        <taxon>Tracheophyta</taxon>
        <taxon>Spermatophyta</taxon>
        <taxon>Magnoliopsida</taxon>
        <taxon>eudicotyledons</taxon>
        <taxon>Gunneridae</taxon>
        <taxon>Pentapetalae</taxon>
        <taxon>rosids</taxon>
        <taxon>fabids</taxon>
        <taxon>Fabales</taxon>
        <taxon>Fabaceae</taxon>
        <taxon>Papilionoideae</taxon>
        <taxon>50 kb inversion clade</taxon>
        <taxon>NPAAA clade</taxon>
        <taxon>Hologalegina</taxon>
        <taxon>IRL clade</taxon>
        <taxon>Trifolieae</taxon>
        <taxon>Medicago</taxon>
    </lineage>
</organism>
<gene>
    <name evidence="11" type="primary">25495806</name>
    <name evidence="9" type="ordered locus">MTR_6g027370</name>
    <name evidence="10" type="ORF">MtrunA17_Chr6g0460671</name>
</gene>
<dbReference type="PANTHER" id="PTHR45614:SF259">
    <property type="entry name" value="MYB DOMAIN PROTEIN 89-RELATED"/>
    <property type="match status" value="1"/>
</dbReference>
<dbReference type="KEGG" id="mtr:25495806"/>
<keyword evidence="2" id="KW-0677">Repeat</keyword>
<proteinExistence type="predicted"/>
<dbReference type="Proteomes" id="UP000265566">
    <property type="component" value="Chromosome 6"/>
</dbReference>
<dbReference type="GO" id="GO:0000978">
    <property type="term" value="F:RNA polymerase II cis-regulatory region sequence-specific DNA binding"/>
    <property type="evidence" value="ECO:0000318"/>
    <property type="project" value="GO_Central"/>
</dbReference>
<dbReference type="AlphaFoldDB" id="A0A072UI90"/>
<evidence type="ECO:0000259" key="8">
    <source>
        <dbReference type="PROSITE" id="PS51294"/>
    </source>
</evidence>
<dbReference type="SUPFAM" id="SSF46689">
    <property type="entry name" value="Homeodomain-like"/>
    <property type="match status" value="1"/>
</dbReference>
<dbReference type="InterPro" id="IPR050560">
    <property type="entry name" value="MYB_TF"/>
</dbReference>
<keyword evidence="6" id="KW-0539">Nucleus</keyword>
<dbReference type="EnsemblPlants" id="KEH25535">
    <property type="protein sequence ID" value="KEH25535"/>
    <property type="gene ID" value="MTR_6g027370"/>
</dbReference>
<evidence type="ECO:0000256" key="2">
    <source>
        <dbReference type="ARBA" id="ARBA00022737"/>
    </source>
</evidence>
<reference evidence="9 12" key="2">
    <citation type="journal article" date="2014" name="BMC Genomics">
        <title>An improved genome release (version Mt4.0) for the model legume Medicago truncatula.</title>
        <authorList>
            <person name="Tang H."/>
            <person name="Krishnakumar V."/>
            <person name="Bidwell S."/>
            <person name="Rosen B."/>
            <person name="Chan A."/>
            <person name="Zhou S."/>
            <person name="Gentzbittel L."/>
            <person name="Childs K.L."/>
            <person name="Yandell M."/>
            <person name="Gundlach H."/>
            <person name="Mayer K.F."/>
            <person name="Schwartz D.C."/>
            <person name="Town C.D."/>
        </authorList>
    </citation>
    <scope>GENOME REANNOTATION</scope>
    <source>
        <strain evidence="9">A17</strain>
        <strain evidence="11 12">cv. Jemalong A17</strain>
    </source>
</reference>
<name>A0A072UI90_MEDTR</name>
<dbReference type="GO" id="GO:0006355">
    <property type="term" value="P:regulation of DNA-templated transcription"/>
    <property type="evidence" value="ECO:0000318"/>
    <property type="project" value="GO_Central"/>
</dbReference>
<reference evidence="11" key="3">
    <citation type="submission" date="2015-04" db="UniProtKB">
        <authorList>
            <consortium name="EnsemblPlants"/>
        </authorList>
    </citation>
    <scope>IDENTIFICATION</scope>
    <source>
        <strain evidence="11">cv. Jemalong A17</strain>
    </source>
</reference>
<dbReference type="OrthoDB" id="1395448at2759"/>
<dbReference type="Pfam" id="PF13921">
    <property type="entry name" value="Myb_DNA-bind_6"/>
    <property type="match status" value="1"/>
</dbReference>
<feature type="domain" description="HTH myb-type" evidence="8">
    <location>
        <begin position="99"/>
        <end position="145"/>
    </location>
</feature>
<reference evidence="10" key="5">
    <citation type="journal article" date="2018" name="Nat. Plants">
        <title>Whole-genome landscape of Medicago truncatula symbiotic genes.</title>
        <authorList>
            <person name="Pecrix Y."/>
            <person name="Gamas P."/>
            <person name="Carrere S."/>
        </authorList>
    </citation>
    <scope>NUCLEOTIDE SEQUENCE</scope>
    <source>
        <tissue evidence="10">Leaves</tissue>
    </source>
</reference>
<evidence type="ECO:0000313" key="13">
    <source>
        <dbReference type="Proteomes" id="UP000265566"/>
    </source>
</evidence>
<evidence type="ECO:0000256" key="4">
    <source>
        <dbReference type="ARBA" id="ARBA00023125"/>
    </source>
</evidence>
<reference evidence="13" key="4">
    <citation type="journal article" date="2018" name="Nat. Plants">
        <title>Whole-genome landscape of Medicago truncatula symbiotic genes.</title>
        <authorList>
            <person name="Pecrix Y."/>
            <person name="Staton S.E."/>
            <person name="Sallet E."/>
            <person name="Lelandais-Briere C."/>
            <person name="Moreau S."/>
            <person name="Carrere S."/>
            <person name="Blein T."/>
            <person name="Jardinaud M.F."/>
            <person name="Latrasse D."/>
            <person name="Zouine M."/>
            <person name="Zahm M."/>
            <person name="Kreplak J."/>
            <person name="Mayjonade B."/>
            <person name="Satge C."/>
            <person name="Perez M."/>
            <person name="Cauet S."/>
            <person name="Marande W."/>
            <person name="Chantry-Darmon C."/>
            <person name="Lopez-Roques C."/>
            <person name="Bouchez O."/>
            <person name="Berard A."/>
            <person name="Debelle F."/>
            <person name="Munos S."/>
            <person name="Bendahmane A."/>
            <person name="Berges H."/>
            <person name="Niebel A."/>
            <person name="Buitink J."/>
            <person name="Frugier F."/>
            <person name="Benhamed M."/>
            <person name="Crespi M."/>
            <person name="Gouzy J."/>
            <person name="Gamas P."/>
        </authorList>
    </citation>
    <scope>NUCLEOTIDE SEQUENCE [LARGE SCALE GENOMIC DNA]</scope>
    <source>
        <strain evidence="13">cv. Jemalong A17</strain>
    </source>
</reference>
<evidence type="ECO:0000256" key="6">
    <source>
        <dbReference type="ARBA" id="ARBA00023242"/>
    </source>
</evidence>
<evidence type="ECO:0000256" key="3">
    <source>
        <dbReference type="ARBA" id="ARBA00023015"/>
    </source>
</evidence>
<dbReference type="GO" id="GO:0000981">
    <property type="term" value="F:DNA-binding transcription factor activity, RNA polymerase II-specific"/>
    <property type="evidence" value="ECO:0000318"/>
    <property type="project" value="GO_Central"/>
</dbReference>
<dbReference type="HOGENOM" id="CLU_028567_18_1_1"/>
<evidence type="ECO:0000313" key="11">
    <source>
        <dbReference type="EnsemblPlants" id="KEH25535"/>
    </source>
</evidence>
<accession>A0A072UI90</accession>
<keyword evidence="4" id="KW-0238">DNA-binding</keyword>
<dbReference type="PROSITE" id="PS51294">
    <property type="entry name" value="HTH_MYB"/>
    <property type="match status" value="2"/>
</dbReference>
<feature type="domain" description="Myb-like" evidence="7">
    <location>
        <begin position="146"/>
        <end position="196"/>
    </location>
</feature>
<dbReference type="Gramene" id="rna35054">
    <property type="protein sequence ID" value="RHN50730.1"/>
    <property type="gene ID" value="gene35054"/>
</dbReference>
<dbReference type="InterPro" id="IPR009057">
    <property type="entry name" value="Homeodomain-like_sf"/>
</dbReference>
<sequence length="352" mass="39401">MSSLNLNNDGYGFSLDLNISSLPSPLPSSSSTPLLGHIGNNESRKFKIPFGISNPSVILPNESMVKNNEGNFGDERKNLSMKGYKEENEKFGNTKLSIRGHWRPSEDAKLKKLVDEFGPHNWNNIAEQIHGRSGKSCRLRWCNQLDPRINRAAFSEEEEEKLLHAHTLHGNKWSHICKFFPGRTDNALKNHFHVIMARKQRELLSSISRKRKLTFQIPANNNVASKSAITSPFDESNSTCTNLNLTTRPLLNYHAYGSQMSLLRERKVEAVDYGFAKICSAMRGCSQGHMGKLKSVDQSNHSYSNSEVSVSESVATNMNNGSILGESENVRDKIKVSFIDFLGVGDTYGTFC</sequence>
<dbReference type="PANTHER" id="PTHR45614">
    <property type="entry name" value="MYB PROTEIN-RELATED"/>
    <property type="match status" value="1"/>
</dbReference>
<protein>
    <submittedName>
        <fullName evidence="9">Myb transcription factor</fullName>
    </submittedName>
    <submittedName>
        <fullName evidence="10">Putative transcription factor MYB-HB-like family</fullName>
    </submittedName>
</protein>
<dbReference type="InterPro" id="IPR001005">
    <property type="entry name" value="SANT/Myb"/>
</dbReference>
<reference evidence="9 12" key="1">
    <citation type="journal article" date="2011" name="Nature">
        <title>The Medicago genome provides insight into the evolution of rhizobial symbioses.</title>
        <authorList>
            <person name="Young N.D."/>
            <person name="Debelle F."/>
            <person name="Oldroyd G.E."/>
            <person name="Geurts R."/>
            <person name="Cannon S.B."/>
            <person name="Udvardi M.K."/>
            <person name="Benedito V.A."/>
            <person name="Mayer K.F."/>
            <person name="Gouzy J."/>
            <person name="Schoof H."/>
            <person name="Van de Peer Y."/>
            <person name="Proost S."/>
            <person name="Cook D.R."/>
            <person name="Meyers B.C."/>
            <person name="Spannagl M."/>
            <person name="Cheung F."/>
            <person name="De Mita S."/>
            <person name="Krishnakumar V."/>
            <person name="Gundlach H."/>
            <person name="Zhou S."/>
            <person name="Mudge J."/>
            <person name="Bharti A.K."/>
            <person name="Murray J.D."/>
            <person name="Naoumkina M.A."/>
            <person name="Rosen B."/>
            <person name="Silverstein K.A."/>
            <person name="Tang H."/>
            <person name="Rombauts S."/>
            <person name="Zhao P.X."/>
            <person name="Zhou P."/>
            <person name="Barbe V."/>
            <person name="Bardou P."/>
            <person name="Bechner M."/>
            <person name="Bellec A."/>
            <person name="Berger A."/>
            <person name="Berges H."/>
            <person name="Bidwell S."/>
            <person name="Bisseling T."/>
            <person name="Choisne N."/>
            <person name="Couloux A."/>
            <person name="Denny R."/>
            <person name="Deshpande S."/>
            <person name="Dai X."/>
            <person name="Doyle J.J."/>
            <person name="Dudez A.M."/>
            <person name="Farmer A.D."/>
            <person name="Fouteau S."/>
            <person name="Franken C."/>
            <person name="Gibelin C."/>
            <person name="Gish J."/>
            <person name="Goldstein S."/>
            <person name="Gonzalez A.J."/>
            <person name="Green P.J."/>
            <person name="Hallab A."/>
            <person name="Hartog M."/>
            <person name="Hua A."/>
            <person name="Humphray S.J."/>
            <person name="Jeong D.H."/>
            <person name="Jing Y."/>
            <person name="Jocker A."/>
            <person name="Kenton S.M."/>
            <person name="Kim D.J."/>
            <person name="Klee K."/>
            <person name="Lai H."/>
            <person name="Lang C."/>
            <person name="Lin S."/>
            <person name="Macmil S.L."/>
            <person name="Magdelenat G."/>
            <person name="Matthews L."/>
            <person name="McCorrison J."/>
            <person name="Monaghan E.L."/>
            <person name="Mun J.H."/>
            <person name="Najar F.Z."/>
            <person name="Nicholson C."/>
            <person name="Noirot C."/>
            <person name="O'Bleness M."/>
            <person name="Paule C.R."/>
            <person name="Poulain J."/>
            <person name="Prion F."/>
            <person name="Qin B."/>
            <person name="Qu C."/>
            <person name="Retzel E.F."/>
            <person name="Riddle C."/>
            <person name="Sallet E."/>
            <person name="Samain S."/>
            <person name="Samson N."/>
            <person name="Sanders I."/>
            <person name="Saurat O."/>
            <person name="Scarpelli C."/>
            <person name="Schiex T."/>
            <person name="Segurens B."/>
            <person name="Severin A.J."/>
            <person name="Sherrier D.J."/>
            <person name="Shi R."/>
            <person name="Sims S."/>
            <person name="Singer S.R."/>
            <person name="Sinharoy S."/>
            <person name="Sterck L."/>
            <person name="Viollet A."/>
            <person name="Wang B.B."/>
            <person name="Wang K."/>
            <person name="Wang M."/>
            <person name="Wang X."/>
            <person name="Warfsmann J."/>
            <person name="Weissenbach J."/>
            <person name="White D.D."/>
            <person name="White J.D."/>
            <person name="Wiley G.B."/>
            <person name="Wincker P."/>
            <person name="Xing Y."/>
            <person name="Yang L."/>
            <person name="Yao Z."/>
            <person name="Ying F."/>
            <person name="Zhai J."/>
            <person name="Zhou L."/>
            <person name="Zuber A."/>
            <person name="Denarie J."/>
            <person name="Dixon R.A."/>
            <person name="May G.D."/>
            <person name="Schwartz D.C."/>
            <person name="Rogers J."/>
            <person name="Quetier F."/>
            <person name="Town C.D."/>
            <person name="Roe B.A."/>
        </authorList>
    </citation>
    <scope>NUCLEOTIDE SEQUENCE [LARGE SCALE GENOMIC DNA]</scope>
    <source>
        <strain evidence="9">A17</strain>
        <strain evidence="11 12">cv. Jemalong A17</strain>
    </source>
</reference>
<evidence type="ECO:0000256" key="1">
    <source>
        <dbReference type="ARBA" id="ARBA00004123"/>
    </source>
</evidence>
<evidence type="ECO:0000313" key="9">
    <source>
        <dbReference type="EMBL" id="KEH25535.1"/>
    </source>
</evidence>
<feature type="domain" description="HTH myb-type" evidence="8">
    <location>
        <begin position="146"/>
        <end position="200"/>
    </location>
</feature>
<keyword evidence="3" id="KW-0805">Transcription regulation</keyword>